<proteinExistence type="predicted"/>
<keyword evidence="2" id="KW-1185">Reference proteome</keyword>
<reference evidence="1 2" key="1">
    <citation type="journal article" date="2020" name="Cell">
        <title>Large-Scale Comparative Analyses of Tick Genomes Elucidate Their Genetic Diversity and Vector Capacities.</title>
        <authorList>
            <consortium name="Tick Genome and Microbiome Consortium (TIGMIC)"/>
            <person name="Jia N."/>
            <person name="Wang J."/>
            <person name="Shi W."/>
            <person name="Du L."/>
            <person name="Sun Y."/>
            <person name="Zhan W."/>
            <person name="Jiang J.F."/>
            <person name="Wang Q."/>
            <person name="Zhang B."/>
            <person name="Ji P."/>
            <person name="Bell-Sakyi L."/>
            <person name="Cui X.M."/>
            <person name="Yuan T.T."/>
            <person name="Jiang B.G."/>
            <person name="Yang W.F."/>
            <person name="Lam T.T."/>
            <person name="Chang Q.C."/>
            <person name="Ding S.J."/>
            <person name="Wang X.J."/>
            <person name="Zhu J.G."/>
            <person name="Ruan X.D."/>
            <person name="Zhao L."/>
            <person name="Wei J.T."/>
            <person name="Ye R.Z."/>
            <person name="Que T.C."/>
            <person name="Du C.H."/>
            <person name="Zhou Y.H."/>
            <person name="Cheng J.X."/>
            <person name="Dai P.F."/>
            <person name="Guo W.B."/>
            <person name="Han X.H."/>
            <person name="Huang E.J."/>
            <person name="Li L.F."/>
            <person name="Wei W."/>
            <person name="Gao Y.C."/>
            <person name="Liu J.Z."/>
            <person name="Shao H.Z."/>
            <person name="Wang X."/>
            <person name="Wang C.C."/>
            <person name="Yang T.C."/>
            <person name="Huo Q.B."/>
            <person name="Li W."/>
            <person name="Chen H.Y."/>
            <person name="Chen S.E."/>
            <person name="Zhou L.G."/>
            <person name="Ni X.B."/>
            <person name="Tian J.H."/>
            <person name="Sheng Y."/>
            <person name="Liu T."/>
            <person name="Pan Y.S."/>
            <person name="Xia L.Y."/>
            <person name="Li J."/>
            <person name="Zhao F."/>
            <person name="Cao W.C."/>
        </authorList>
    </citation>
    <scope>NUCLEOTIDE SEQUENCE [LARGE SCALE GENOMIC DNA]</scope>
    <source>
        <strain evidence="1">Iper-2018</strain>
    </source>
</reference>
<evidence type="ECO:0000313" key="2">
    <source>
        <dbReference type="Proteomes" id="UP000805193"/>
    </source>
</evidence>
<accession>A0AC60P709</accession>
<dbReference type="Proteomes" id="UP000805193">
    <property type="component" value="Unassembled WGS sequence"/>
</dbReference>
<dbReference type="EMBL" id="JABSTQ010011111">
    <property type="protein sequence ID" value="KAG0415101.1"/>
    <property type="molecule type" value="Genomic_DNA"/>
</dbReference>
<protein>
    <submittedName>
        <fullName evidence="1">Uncharacterized protein</fullName>
    </submittedName>
</protein>
<evidence type="ECO:0000313" key="1">
    <source>
        <dbReference type="EMBL" id="KAG0415101.1"/>
    </source>
</evidence>
<sequence>MNDQARANAIAVLQREFPASSGEYKICYSCKDSLVAGKVPPMSVSYGYTYPPKPDHLPPLNLVEERLIAPRLPFMSIRRLTHGNGQYGIKGQVVNVPINVPTTVQCLPRNIPDDVAIDVHLKRRLVCKPSYKRGLVKKRNIHEWLKHLEHSPLYKYLKIKIDWRRLANVQDDGAVDDDEIEPAPEVTDLEDPMQAVIALNTMAHTLIFDDGACGVDTVAAITAARTAVHSASDDLGLIEAPLHEPMNQTAGIECGQTRAAPLLVGHMPCEELLQQRLSQGAYVRRQQDGEKKDKSTQQGTTMQERHAHSGWQPSMRGGTSAYPERGWVHPGLMRHPTGIGLSMGDAPRRIQEDPPIQYHREDITAELTPVLDGRTPVYPPPLVRHHMQMSPPTRPPLWLSGLVAETVRQQLGIGVHGPTN</sequence>
<gene>
    <name evidence="1" type="ORF">HPB47_007740</name>
</gene>
<organism evidence="1 2">
    <name type="scientific">Ixodes persulcatus</name>
    <name type="common">Taiga tick</name>
    <dbReference type="NCBI Taxonomy" id="34615"/>
    <lineage>
        <taxon>Eukaryota</taxon>
        <taxon>Metazoa</taxon>
        <taxon>Ecdysozoa</taxon>
        <taxon>Arthropoda</taxon>
        <taxon>Chelicerata</taxon>
        <taxon>Arachnida</taxon>
        <taxon>Acari</taxon>
        <taxon>Parasitiformes</taxon>
        <taxon>Ixodida</taxon>
        <taxon>Ixodoidea</taxon>
        <taxon>Ixodidae</taxon>
        <taxon>Ixodinae</taxon>
        <taxon>Ixodes</taxon>
    </lineage>
</organism>
<name>A0AC60P709_IXOPE</name>
<comment type="caution">
    <text evidence="1">The sequence shown here is derived from an EMBL/GenBank/DDBJ whole genome shotgun (WGS) entry which is preliminary data.</text>
</comment>